<dbReference type="PANTHER" id="PTHR43022">
    <property type="entry name" value="PROTEIN SMF"/>
    <property type="match status" value="1"/>
</dbReference>
<dbReference type="InterPro" id="IPR057666">
    <property type="entry name" value="DrpA_SLOG"/>
</dbReference>
<evidence type="ECO:0000313" key="3">
    <source>
        <dbReference type="EMBL" id="RGT54266.1"/>
    </source>
</evidence>
<dbReference type="Proteomes" id="UP000284731">
    <property type="component" value="Unassembled WGS sequence"/>
</dbReference>
<dbReference type="RefSeq" id="WP_118765243.1">
    <property type="nucleotide sequence ID" value="NZ_CABJCF010000004.1"/>
</dbReference>
<reference evidence="3 4" key="1">
    <citation type="submission" date="2018-08" db="EMBL/GenBank/DDBJ databases">
        <title>A genome reference for cultivated species of the human gut microbiota.</title>
        <authorList>
            <person name="Zou Y."/>
            <person name="Xue W."/>
            <person name="Luo G."/>
        </authorList>
    </citation>
    <scope>NUCLEOTIDE SEQUENCE [LARGE SCALE GENOMIC DNA]</scope>
    <source>
        <strain evidence="3 4">AF18-46</strain>
    </source>
</reference>
<gene>
    <name evidence="3" type="ORF">DWX20_08860</name>
</gene>
<dbReference type="Gene3D" id="3.40.50.450">
    <property type="match status" value="1"/>
</dbReference>
<protein>
    <submittedName>
        <fullName evidence="3">DNA-processing protein DprA</fullName>
    </submittedName>
</protein>
<proteinExistence type="inferred from homology"/>
<dbReference type="EMBL" id="QRWX01000004">
    <property type="protein sequence ID" value="RGT54266.1"/>
    <property type="molecule type" value="Genomic_DNA"/>
</dbReference>
<name>A0A412PBK4_9FIRM</name>
<organism evidence="3 4">
    <name type="scientific">Solobacterium moorei</name>
    <dbReference type="NCBI Taxonomy" id="102148"/>
    <lineage>
        <taxon>Bacteria</taxon>
        <taxon>Bacillati</taxon>
        <taxon>Bacillota</taxon>
        <taxon>Erysipelotrichia</taxon>
        <taxon>Erysipelotrichales</taxon>
        <taxon>Erysipelotrichaceae</taxon>
        <taxon>Solobacterium</taxon>
    </lineage>
</organism>
<evidence type="ECO:0000259" key="2">
    <source>
        <dbReference type="Pfam" id="PF02481"/>
    </source>
</evidence>
<evidence type="ECO:0000313" key="4">
    <source>
        <dbReference type="Proteomes" id="UP000284731"/>
    </source>
</evidence>
<comment type="similarity">
    <text evidence="1">Belongs to the DprA/Smf family.</text>
</comment>
<dbReference type="GO" id="GO:0009294">
    <property type="term" value="P:DNA-mediated transformation"/>
    <property type="evidence" value="ECO:0007669"/>
    <property type="project" value="InterPro"/>
</dbReference>
<dbReference type="PANTHER" id="PTHR43022:SF1">
    <property type="entry name" value="PROTEIN SMF"/>
    <property type="match status" value="1"/>
</dbReference>
<dbReference type="InterPro" id="IPR003488">
    <property type="entry name" value="DprA"/>
</dbReference>
<sequence length="251" mass="28501">MDKRKKLATLSVMYQGDWDTIAKALQDDIQAIDIPIKDSYITIYDSEYPDSLRKLRFPPWVLFYSGDISLLRKPMLTIIGSRQMTDYAKWLVEESVMNLKERFVLVSGLAKGVDGYVHTMAIQGGHTIAVIGSGLDIHYPYENEHLYQQLQKTDLILSEYPSGTGVRKHHFPWRNRILAALGESVIVIAAKIRSGTMCTVNEAIALDKDIYVFPHLYRSEQGMGCNKLIADGAQILYDTIQIKEMIPKKDD</sequence>
<dbReference type="Pfam" id="PF02481">
    <property type="entry name" value="DNA_processg_A"/>
    <property type="match status" value="1"/>
</dbReference>
<dbReference type="SUPFAM" id="SSF102405">
    <property type="entry name" value="MCP/YpsA-like"/>
    <property type="match status" value="1"/>
</dbReference>
<evidence type="ECO:0000256" key="1">
    <source>
        <dbReference type="ARBA" id="ARBA00006525"/>
    </source>
</evidence>
<comment type="caution">
    <text evidence="3">The sequence shown here is derived from an EMBL/GenBank/DDBJ whole genome shotgun (WGS) entry which is preliminary data.</text>
</comment>
<dbReference type="AlphaFoldDB" id="A0A412PBK4"/>
<feature type="domain" description="Smf/DprA SLOG" evidence="2">
    <location>
        <begin position="40"/>
        <end position="244"/>
    </location>
</feature>
<accession>A0A412PBK4</accession>